<keyword evidence="2" id="KW-1133">Transmembrane helix</keyword>
<feature type="transmembrane region" description="Helical" evidence="2">
    <location>
        <begin position="101"/>
        <end position="120"/>
    </location>
</feature>
<protein>
    <submittedName>
        <fullName evidence="3">Uncharacterized protein</fullName>
    </submittedName>
</protein>
<accession>A0AAV5VEX5</accession>
<evidence type="ECO:0000313" key="5">
    <source>
        <dbReference type="Proteomes" id="UP001432322"/>
    </source>
</evidence>
<dbReference type="Proteomes" id="UP001432322">
    <property type="component" value="Unassembled WGS sequence"/>
</dbReference>
<feature type="transmembrane region" description="Helical" evidence="2">
    <location>
        <begin position="69"/>
        <end position="89"/>
    </location>
</feature>
<reference evidence="3" key="1">
    <citation type="submission" date="2023-10" db="EMBL/GenBank/DDBJ databases">
        <title>Genome assembly of Pristionchus species.</title>
        <authorList>
            <person name="Yoshida K."/>
            <person name="Sommer R.J."/>
        </authorList>
    </citation>
    <scope>NUCLEOTIDE SEQUENCE</scope>
    <source>
        <strain evidence="3">RS5133</strain>
    </source>
</reference>
<evidence type="ECO:0000256" key="2">
    <source>
        <dbReference type="SAM" id="Phobius"/>
    </source>
</evidence>
<keyword evidence="2" id="KW-0812">Transmembrane</keyword>
<organism evidence="3 5">
    <name type="scientific">Pristionchus fissidentatus</name>
    <dbReference type="NCBI Taxonomy" id="1538716"/>
    <lineage>
        <taxon>Eukaryota</taxon>
        <taxon>Metazoa</taxon>
        <taxon>Ecdysozoa</taxon>
        <taxon>Nematoda</taxon>
        <taxon>Chromadorea</taxon>
        <taxon>Rhabditida</taxon>
        <taxon>Rhabditina</taxon>
        <taxon>Diplogasteromorpha</taxon>
        <taxon>Diplogasteroidea</taxon>
        <taxon>Neodiplogasteridae</taxon>
        <taxon>Pristionchus</taxon>
    </lineage>
</organism>
<comment type="caution">
    <text evidence="3">The sequence shown here is derived from an EMBL/GenBank/DDBJ whole genome shotgun (WGS) entry which is preliminary data.</text>
</comment>
<keyword evidence="2" id="KW-0472">Membrane</keyword>
<evidence type="ECO:0000313" key="3">
    <source>
        <dbReference type="EMBL" id="GMT18230.1"/>
    </source>
</evidence>
<feature type="transmembrane region" description="Helical" evidence="2">
    <location>
        <begin position="31"/>
        <end position="57"/>
    </location>
</feature>
<gene>
    <name evidence="4" type="ORF">PFISCL1PPCAC_28572</name>
    <name evidence="3" type="ORF">PFISCL1PPCAC_9527</name>
</gene>
<feature type="non-terminal residue" evidence="3">
    <location>
        <position position="1"/>
    </location>
</feature>
<keyword evidence="5" id="KW-1185">Reference proteome</keyword>
<name>A0AAV5VEX5_9BILA</name>
<evidence type="ECO:0000256" key="1">
    <source>
        <dbReference type="SAM" id="MobiDB-lite"/>
    </source>
</evidence>
<sequence length="218" mass="24292">QLSMTDDGELPFLESDSTPTGRRKQRPRSRFLHSCGLYSLSFSIFYIVAFPLLMIANTPTSSVDATLDIVEAALGFTGVIVSITFMRATNTRHLLAIGCSWLVWMIASFLLSVCALHQLIVEIVSGNDRDLLRVAVDTVLTINAPVSIYFILLFASSGGRAQRRRRARKQRKRRQQLAEAAAASYPTGLVYDQFADAVWANEACTEQDDEDETVVYYV</sequence>
<feature type="region of interest" description="Disordered" evidence="1">
    <location>
        <begin position="1"/>
        <end position="25"/>
    </location>
</feature>
<dbReference type="EMBL" id="BTSY01000003">
    <property type="protein sequence ID" value="GMT18230.1"/>
    <property type="molecule type" value="Genomic_DNA"/>
</dbReference>
<dbReference type="AlphaFoldDB" id="A0AAV5VEX5"/>
<dbReference type="EMBL" id="BTSY01000089">
    <property type="protein sequence ID" value="GMT37275.1"/>
    <property type="molecule type" value="Genomic_DNA"/>
</dbReference>
<feature type="transmembrane region" description="Helical" evidence="2">
    <location>
        <begin position="140"/>
        <end position="161"/>
    </location>
</feature>
<proteinExistence type="predicted"/>
<evidence type="ECO:0000313" key="4">
    <source>
        <dbReference type="EMBL" id="GMT37275.1"/>
    </source>
</evidence>